<dbReference type="Proteomes" id="UP000031970">
    <property type="component" value="Unassembled WGS sequence"/>
</dbReference>
<sequence>MLDSLILLYSKTEYKESLEQNKDLSNSERSLVRQLLSYGAFRSIVF</sequence>
<evidence type="ECO:0000313" key="2">
    <source>
        <dbReference type="Proteomes" id="UP000031970"/>
    </source>
</evidence>
<protein>
    <submittedName>
        <fullName evidence="1">Uncharacterized protein</fullName>
    </submittedName>
</protein>
<gene>
    <name evidence="1" type="ORF">B4067_1635</name>
</gene>
<dbReference type="AlphaFoldDB" id="A0ABD3ZRE2"/>
<name>A0ABD3ZRE2_BACIU</name>
<evidence type="ECO:0000313" key="1">
    <source>
        <dbReference type="EMBL" id="KIL30812.1"/>
    </source>
</evidence>
<organism evidence="1 2">
    <name type="scientific">Bacillus subtilis subsp. subtilis</name>
    <dbReference type="NCBI Taxonomy" id="135461"/>
    <lineage>
        <taxon>Bacteria</taxon>
        <taxon>Bacillati</taxon>
        <taxon>Bacillota</taxon>
        <taxon>Bacilli</taxon>
        <taxon>Bacillales</taxon>
        <taxon>Bacillaceae</taxon>
        <taxon>Bacillus</taxon>
    </lineage>
</organism>
<proteinExistence type="predicted"/>
<reference evidence="1 2" key="1">
    <citation type="submission" date="2014-11" db="EMBL/GenBank/DDBJ databases">
        <title>Draft Genome Sequences of Nine Bacillus subtilis Strains that Form Spores with High Heat-Resistance.</title>
        <authorList>
            <person name="Krawcyk A.O."/>
            <person name="Berendsen E.M."/>
            <person name="de Jong A."/>
            <person name="Holsappel S."/>
            <person name="Eijlander R.T."/>
            <person name="Wells-Bennik M."/>
            <person name="Kuipers O.P."/>
        </authorList>
    </citation>
    <scope>NUCLEOTIDE SEQUENCE [LARGE SCALE GENOMIC DNA]</scope>
    <source>
        <strain evidence="1 2">B4067</strain>
    </source>
</reference>
<accession>A0ABD3ZRE2</accession>
<comment type="caution">
    <text evidence="1">The sequence shown here is derived from an EMBL/GenBank/DDBJ whole genome shotgun (WGS) entry which is preliminary data.</text>
</comment>
<dbReference type="EMBL" id="JSXS01000090">
    <property type="protein sequence ID" value="KIL30812.1"/>
    <property type="molecule type" value="Genomic_DNA"/>
</dbReference>